<dbReference type="CDD" id="cd05931">
    <property type="entry name" value="FAAL"/>
    <property type="match status" value="1"/>
</dbReference>
<keyword evidence="9" id="KW-1185">Reference proteome</keyword>
<dbReference type="InterPro" id="IPR025110">
    <property type="entry name" value="AMP-bd_C"/>
</dbReference>
<evidence type="ECO:0000256" key="4">
    <source>
        <dbReference type="ARBA" id="ARBA00023098"/>
    </source>
</evidence>
<reference evidence="8 9" key="1">
    <citation type="submission" date="2018-11" db="EMBL/GenBank/DDBJ databases">
        <authorList>
            <person name="Li F."/>
        </authorList>
    </citation>
    <scope>NUCLEOTIDE SEQUENCE [LARGE SCALE GENOMIC DNA]</scope>
    <source>
        <strain evidence="8 9">Gsoil 818</strain>
    </source>
</reference>
<dbReference type="Pfam" id="PF23024">
    <property type="entry name" value="AMP-dom_DIP2-like"/>
    <property type="match status" value="1"/>
</dbReference>
<dbReference type="GO" id="GO:0006633">
    <property type="term" value="P:fatty acid biosynthetic process"/>
    <property type="evidence" value="ECO:0007669"/>
    <property type="project" value="TreeGrafter"/>
</dbReference>
<dbReference type="SUPFAM" id="SSF56801">
    <property type="entry name" value="Acetyl-CoA synthetase-like"/>
    <property type="match status" value="1"/>
</dbReference>
<evidence type="ECO:0000259" key="6">
    <source>
        <dbReference type="Pfam" id="PF00501"/>
    </source>
</evidence>
<dbReference type="Gene3D" id="3.40.50.12780">
    <property type="entry name" value="N-terminal domain of ligase-like"/>
    <property type="match status" value="1"/>
</dbReference>
<evidence type="ECO:0000259" key="7">
    <source>
        <dbReference type="Pfam" id="PF23024"/>
    </source>
</evidence>
<comment type="similarity">
    <text evidence="1">Belongs to the ATP-dependent AMP-binding enzyme family.</text>
</comment>
<feature type="region of interest" description="Disordered" evidence="5">
    <location>
        <begin position="1"/>
        <end position="40"/>
    </location>
</feature>
<feature type="domain" description="AMP-binding enzyme C-terminal" evidence="7">
    <location>
        <begin position="493"/>
        <end position="601"/>
    </location>
</feature>
<dbReference type="PANTHER" id="PTHR22754:SF32">
    <property type="entry name" value="DISCO-INTERACTING PROTEIN 2"/>
    <property type="match status" value="1"/>
</dbReference>
<evidence type="ECO:0000256" key="1">
    <source>
        <dbReference type="ARBA" id="ARBA00006432"/>
    </source>
</evidence>
<comment type="caution">
    <text evidence="8">The sequence shown here is derived from an EMBL/GenBank/DDBJ whole genome shotgun (WGS) entry which is preliminary data.</text>
</comment>
<dbReference type="InterPro" id="IPR042099">
    <property type="entry name" value="ANL_N_sf"/>
</dbReference>
<organism evidence="8 9">
    <name type="scientific">Nocardioides pocheonensis</name>
    <dbReference type="NCBI Taxonomy" id="661485"/>
    <lineage>
        <taxon>Bacteria</taxon>
        <taxon>Bacillati</taxon>
        <taxon>Actinomycetota</taxon>
        <taxon>Actinomycetes</taxon>
        <taxon>Propionibacteriales</taxon>
        <taxon>Nocardioidaceae</taxon>
        <taxon>Nocardioides</taxon>
    </lineage>
</organism>
<feature type="domain" description="AMP-dependent synthetase/ligase" evidence="6">
    <location>
        <begin position="74"/>
        <end position="449"/>
    </location>
</feature>
<evidence type="ECO:0000256" key="2">
    <source>
        <dbReference type="ARBA" id="ARBA00022598"/>
    </source>
</evidence>
<keyword evidence="4" id="KW-0443">Lipid metabolism</keyword>
<dbReference type="GO" id="GO:0016874">
    <property type="term" value="F:ligase activity"/>
    <property type="evidence" value="ECO:0007669"/>
    <property type="project" value="UniProtKB-KW"/>
</dbReference>
<proteinExistence type="inferred from homology"/>
<dbReference type="Pfam" id="PF00501">
    <property type="entry name" value="AMP-binding"/>
    <property type="match status" value="1"/>
</dbReference>
<evidence type="ECO:0000313" key="8">
    <source>
        <dbReference type="EMBL" id="RNM12558.1"/>
    </source>
</evidence>
<gene>
    <name evidence="8" type="ORF">EFL26_18195</name>
</gene>
<keyword evidence="3" id="KW-0276">Fatty acid metabolism</keyword>
<dbReference type="PANTHER" id="PTHR22754">
    <property type="entry name" value="DISCO-INTERACTING PROTEIN 2 DIP2 -RELATED"/>
    <property type="match status" value="1"/>
</dbReference>
<dbReference type="GO" id="GO:0005886">
    <property type="term" value="C:plasma membrane"/>
    <property type="evidence" value="ECO:0007669"/>
    <property type="project" value="TreeGrafter"/>
</dbReference>
<evidence type="ECO:0000313" key="9">
    <source>
        <dbReference type="Proteomes" id="UP000279994"/>
    </source>
</evidence>
<dbReference type="PROSITE" id="PS00455">
    <property type="entry name" value="AMP_BINDING"/>
    <property type="match status" value="1"/>
</dbReference>
<dbReference type="InterPro" id="IPR000873">
    <property type="entry name" value="AMP-dep_synth/lig_dom"/>
</dbReference>
<dbReference type="EMBL" id="RJSF01000044">
    <property type="protein sequence ID" value="RNM12558.1"/>
    <property type="molecule type" value="Genomic_DNA"/>
</dbReference>
<dbReference type="GO" id="GO:0070566">
    <property type="term" value="F:adenylyltransferase activity"/>
    <property type="evidence" value="ECO:0007669"/>
    <property type="project" value="TreeGrafter"/>
</dbReference>
<accession>A0A3N0GKA4</accession>
<protein>
    <submittedName>
        <fullName evidence="8">Fatty acyl-AMP ligase</fullName>
    </submittedName>
</protein>
<sequence length="610" mass="65512">MRPDVTKWASGSFPRCQYPVRSGPDRRDREQSSVASSTAPRWTVPDGDLLDRLVELADTDPGRLLYLELLDGVHESARLTAGELRDQAAALAGTLTARGLRPGDVALLIATPPLEFLVGLFGCMWAGVIAAPVSFPRRPEHVESRLEPVRANAGAVAVVAATPQGQAEIDVLDLLTQGTVPVIATGDRSAAAQPAPVVEREVAYLQYTSGSTSEPRGVIVTHANLVANLEACRELVGVDETSVNVSWCPLTHDMGLVMGALPSAWFGMLSVLMPPGAFIRRPMTWMRAMSAYGGTHGYSPNFGYDLLVDRSTAEERESLDLSGVKALINGAEPVRRLTRDRFLDAFAVAGVRPEAHTPGYGLAEATVLVSAAATDDPGRVLWVDGEALEQHRVVFRDKGDAGARELCVDGRPSAQYDVRIVDPATGVELPADEVGELWLRGPSVSPGYWRREEATGEYFGGRLAGDDGGPFLCTGDLAFLDGGEIVVCGRAKDLIVIRGRNLYPQDIEVTAELSHEAVRLGGSAAFAVEDESGETMETLVLVAEVDGEPVEAEVVEAISRAVLREYELRVSDVLLVPPYTVPKTSSGKKQRAASRRLWMASRGHDVHPVD</sequence>
<dbReference type="InterPro" id="IPR045851">
    <property type="entry name" value="AMP-bd_C_sf"/>
</dbReference>
<name>A0A3N0GKA4_9ACTN</name>
<dbReference type="InterPro" id="IPR020845">
    <property type="entry name" value="AMP-binding_CS"/>
</dbReference>
<dbReference type="Proteomes" id="UP000279994">
    <property type="component" value="Unassembled WGS sequence"/>
</dbReference>
<dbReference type="InterPro" id="IPR040097">
    <property type="entry name" value="FAAL/FAAC"/>
</dbReference>
<keyword evidence="2 8" id="KW-0436">Ligase</keyword>
<dbReference type="Gene3D" id="3.30.300.30">
    <property type="match status" value="1"/>
</dbReference>
<dbReference type="AlphaFoldDB" id="A0A3N0GKA4"/>
<dbReference type="OrthoDB" id="3671040at2"/>
<evidence type="ECO:0000256" key="5">
    <source>
        <dbReference type="SAM" id="MobiDB-lite"/>
    </source>
</evidence>
<dbReference type="FunFam" id="3.40.50.12780:FF:000013">
    <property type="entry name" value="Long-chain-fatty-acid--AMP ligase FadD32"/>
    <property type="match status" value="1"/>
</dbReference>
<dbReference type="GO" id="GO:0071766">
    <property type="term" value="P:Actinobacterium-type cell wall biogenesis"/>
    <property type="evidence" value="ECO:0007669"/>
    <property type="project" value="UniProtKB-ARBA"/>
</dbReference>
<evidence type="ECO:0000256" key="3">
    <source>
        <dbReference type="ARBA" id="ARBA00022832"/>
    </source>
</evidence>